<protein>
    <submittedName>
        <fullName evidence="4">Remorin isoform X2</fullName>
    </submittedName>
</protein>
<dbReference type="PANTHER" id="PTHR31775">
    <property type="entry name" value="OS02G0117200 PROTEIN"/>
    <property type="match status" value="1"/>
</dbReference>
<gene>
    <name evidence="4" type="ORF">CKAN_02106300</name>
</gene>
<reference evidence="4 5" key="1">
    <citation type="journal article" date="2019" name="Nat. Plants">
        <title>Stout camphor tree genome fills gaps in understanding of flowering plant genome evolution.</title>
        <authorList>
            <person name="Chaw S.M."/>
            <person name="Liu Y.C."/>
            <person name="Wu Y.W."/>
            <person name="Wang H.Y."/>
            <person name="Lin C.I."/>
            <person name="Wu C.S."/>
            <person name="Ke H.M."/>
            <person name="Chang L.Y."/>
            <person name="Hsu C.Y."/>
            <person name="Yang H.T."/>
            <person name="Sudianto E."/>
            <person name="Hsu M.H."/>
            <person name="Wu K.P."/>
            <person name="Wang L.N."/>
            <person name="Leebens-Mack J.H."/>
            <person name="Tsai I.J."/>
        </authorList>
    </citation>
    <scope>NUCLEOTIDE SEQUENCE [LARGE SCALE GENOMIC DNA]</scope>
    <source>
        <strain evidence="5">cv. Chaw 1501</strain>
        <tissue evidence="4">Young leaves</tissue>
    </source>
</reference>
<evidence type="ECO:0000259" key="3">
    <source>
        <dbReference type="Pfam" id="PF03763"/>
    </source>
</evidence>
<comment type="similarity">
    <text evidence="1">Belongs to the remorin family.</text>
</comment>
<feature type="domain" description="Remorin C-terminal" evidence="3">
    <location>
        <begin position="66"/>
        <end position="171"/>
    </location>
</feature>
<dbReference type="PANTHER" id="PTHR31775:SF5">
    <property type="entry name" value="REMORIN 1.4"/>
    <property type="match status" value="1"/>
</dbReference>
<evidence type="ECO:0000313" key="4">
    <source>
        <dbReference type="EMBL" id="RWR91886.1"/>
    </source>
</evidence>
<feature type="region of interest" description="Disordered" evidence="2">
    <location>
        <begin position="1"/>
        <end position="30"/>
    </location>
</feature>
<dbReference type="Proteomes" id="UP000283530">
    <property type="component" value="Unassembled WGS sequence"/>
</dbReference>
<dbReference type="STRING" id="337451.A0A3S3NBK2"/>
<accession>A0A3S3NBK2</accession>
<sequence length="190" mass="21822">MRGKTMGKEESKKNVVENPSPSSAEMNKTNDSKAIVVAEVITPSDGIPSDGMLEKDVILSRLETEKRMALIKAWEESEKTKAENRAYRKKSSIGSWENSKKASMEAQIKKSEEYFEKKKAEYGEQMKNKIAMIHKEAEEKRAVIELRRAEDLLRTEEIASKYRAIGFVPRKIFSCFGVFQSYQIRRMENS</sequence>
<dbReference type="InterPro" id="IPR005516">
    <property type="entry name" value="Remorin_C"/>
</dbReference>
<evidence type="ECO:0000256" key="2">
    <source>
        <dbReference type="SAM" id="MobiDB-lite"/>
    </source>
</evidence>
<organism evidence="4 5">
    <name type="scientific">Cinnamomum micranthum f. kanehirae</name>
    <dbReference type="NCBI Taxonomy" id="337451"/>
    <lineage>
        <taxon>Eukaryota</taxon>
        <taxon>Viridiplantae</taxon>
        <taxon>Streptophyta</taxon>
        <taxon>Embryophyta</taxon>
        <taxon>Tracheophyta</taxon>
        <taxon>Spermatophyta</taxon>
        <taxon>Magnoliopsida</taxon>
        <taxon>Magnoliidae</taxon>
        <taxon>Laurales</taxon>
        <taxon>Lauraceae</taxon>
        <taxon>Cinnamomum</taxon>
    </lineage>
</organism>
<proteinExistence type="inferred from homology"/>
<keyword evidence="5" id="KW-1185">Reference proteome</keyword>
<dbReference type="Pfam" id="PF03763">
    <property type="entry name" value="Remorin_C"/>
    <property type="match status" value="1"/>
</dbReference>
<dbReference type="OrthoDB" id="684343at2759"/>
<dbReference type="EMBL" id="QPKB01000009">
    <property type="protein sequence ID" value="RWR91886.1"/>
    <property type="molecule type" value="Genomic_DNA"/>
</dbReference>
<name>A0A3S3NBK2_9MAGN</name>
<feature type="compositionally biased region" description="Basic and acidic residues" evidence="2">
    <location>
        <begin position="1"/>
        <end position="15"/>
    </location>
</feature>
<dbReference type="AlphaFoldDB" id="A0A3S3NBK2"/>
<comment type="caution">
    <text evidence="4">The sequence shown here is derived from an EMBL/GenBank/DDBJ whole genome shotgun (WGS) entry which is preliminary data.</text>
</comment>
<feature type="compositionally biased region" description="Polar residues" evidence="2">
    <location>
        <begin position="17"/>
        <end position="29"/>
    </location>
</feature>
<evidence type="ECO:0000256" key="1">
    <source>
        <dbReference type="ARBA" id="ARBA00005711"/>
    </source>
</evidence>
<evidence type="ECO:0000313" key="5">
    <source>
        <dbReference type="Proteomes" id="UP000283530"/>
    </source>
</evidence>